<dbReference type="EMBL" id="JARKIF010000012">
    <property type="protein sequence ID" value="KAJ7625656.1"/>
    <property type="molecule type" value="Genomic_DNA"/>
</dbReference>
<proteinExistence type="predicted"/>
<accession>A0AAD7BMM5</accession>
<sequence>MSSRCSECGGTTFPKDEPDTVVPSVTPGILARYHRLAKCNEPPGGAEKSFIQAVASQTAARLSRLDDEISRLKHRLGQLEAEQAELLDYQRQNATILSPLRRMPPEVLIKVFLWTDCYASDVKCCRAWVLSQVSSRWRAITLSLPSLWSFISVNFRSKCPPLDMIQTQMDRSRCLKIRFLGLEAADSAPQIKLFNLLSQQSNRWEELNIQLTKDLVPHLNGIRGRLASLRRLWVQWHDVSSATGVNPIDCFDTAPFLVEAGWFNVSHFIPVLLPAHQLTCYRAIGPLTHHRNFLKIASHLVEAWIAIQFDEANGQQSPVTGGVINLPHLRRLSISDVEILAHLRAPSLEELAIRMRSRSSPALDYLHPFFDRSSCAPHSLGLSGTLDASVTGAILQEYAFIKRFRLVVNNQPSVDEYTIMNAVNAHITLLTLGETSVSPHLDEISFGSCLQRIPIDYSLFLKMLLSRRGALKAAAFYTEHGPISGAEILTASDELRSSGLRLSMGSGREAKKLIQGWICVCTWNWFRE</sequence>
<evidence type="ECO:0000313" key="3">
    <source>
        <dbReference type="Proteomes" id="UP001221142"/>
    </source>
</evidence>
<name>A0AAD7BMM5_9AGAR</name>
<evidence type="ECO:0000313" key="2">
    <source>
        <dbReference type="EMBL" id="KAJ7625656.1"/>
    </source>
</evidence>
<reference evidence="2" key="1">
    <citation type="submission" date="2023-03" db="EMBL/GenBank/DDBJ databases">
        <title>Massive genome expansion in bonnet fungi (Mycena s.s.) driven by repeated elements and novel gene families across ecological guilds.</title>
        <authorList>
            <consortium name="Lawrence Berkeley National Laboratory"/>
            <person name="Harder C.B."/>
            <person name="Miyauchi S."/>
            <person name="Viragh M."/>
            <person name="Kuo A."/>
            <person name="Thoen E."/>
            <person name="Andreopoulos B."/>
            <person name="Lu D."/>
            <person name="Skrede I."/>
            <person name="Drula E."/>
            <person name="Henrissat B."/>
            <person name="Morin E."/>
            <person name="Kohler A."/>
            <person name="Barry K."/>
            <person name="LaButti K."/>
            <person name="Morin E."/>
            <person name="Salamov A."/>
            <person name="Lipzen A."/>
            <person name="Mereny Z."/>
            <person name="Hegedus B."/>
            <person name="Baldrian P."/>
            <person name="Stursova M."/>
            <person name="Weitz H."/>
            <person name="Taylor A."/>
            <person name="Grigoriev I.V."/>
            <person name="Nagy L.G."/>
            <person name="Martin F."/>
            <person name="Kauserud H."/>
        </authorList>
    </citation>
    <scope>NUCLEOTIDE SEQUENCE</scope>
    <source>
        <strain evidence="2">9284</strain>
    </source>
</reference>
<protein>
    <recommendedName>
        <fullName evidence="4">F-box domain-containing protein</fullName>
    </recommendedName>
</protein>
<evidence type="ECO:0000256" key="1">
    <source>
        <dbReference type="SAM" id="Coils"/>
    </source>
</evidence>
<keyword evidence="1" id="KW-0175">Coiled coil</keyword>
<evidence type="ECO:0008006" key="4">
    <source>
        <dbReference type="Google" id="ProtNLM"/>
    </source>
</evidence>
<gene>
    <name evidence="2" type="ORF">FB45DRAFT_1060322</name>
</gene>
<comment type="caution">
    <text evidence="2">The sequence shown here is derived from an EMBL/GenBank/DDBJ whole genome shotgun (WGS) entry which is preliminary data.</text>
</comment>
<organism evidence="2 3">
    <name type="scientific">Roridomyces roridus</name>
    <dbReference type="NCBI Taxonomy" id="1738132"/>
    <lineage>
        <taxon>Eukaryota</taxon>
        <taxon>Fungi</taxon>
        <taxon>Dikarya</taxon>
        <taxon>Basidiomycota</taxon>
        <taxon>Agaricomycotina</taxon>
        <taxon>Agaricomycetes</taxon>
        <taxon>Agaricomycetidae</taxon>
        <taxon>Agaricales</taxon>
        <taxon>Marasmiineae</taxon>
        <taxon>Mycenaceae</taxon>
        <taxon>Roridomyces</taxon>
    </lineage>
</organism>
<dbReference type="AlphaFoldDB" id="A0AAD7BMM5"/>
<keyword evidence="3" id="KW-1185">Reference proteome</keyword>
<dbReference type="Proteomes" id="UP001221142">
    <property type="component" value="Unassembled WGS sequence"/>
</dbReference>
<feature type="coiled-coil region" evidence="1">
    <location>
        <begin position="55"/>
        <end position="82"/>
    </location>
</feature>